<reference evidence="1" key="2">
    <citation type="submission" date="2022-12" db="EMBL/GenBank/DDBJ databases">
        <authorList>
            <person name="Sun Q."/>
            <person name="Kim S."/>
        </authorList>
    </citation>
    <scope>NUCLEOTIDE SEQUENCE</scope>
    <source>
        <strain evidence="1">KCTC 12344</strain>
    </source>
</reference>
<gene>
    <name evidence="1" type="ORF">GCM10007388_16040</name>
</gene>
<dbReference type="Proteomes" id="UP000619512">
    <property type="component" value="Unassembled WGS sequence"/>
</dbReference>
<dbReference type="EMBL" id="BMWW01000002">
    <property type="protein sequence ID" value="GGY83785.1"/>
    <property type="molecule type" value="Genomic_DNA"/>
</dbReference>
<organism evidence="1 2">
    <name type="scientific">Pseudoduganella plicata</name>
    <dbReference type="NCBI Taxonomy" id="321984"/>
    <lineage>
        <taxon>Bacteria</taxon>
        <taxon>Pseudomonadati</taxon>
        <taxon>Pseudomonadota</taxon>
        <taxon>Betaproteobacteria</taxon>
        <taxon>Burkholderiales</taxon>
        <taxon>Oxalobacteraceae</taxon>
        <taxon>Telluria group</taxon>
        <taxon>Pseudoduganella</taxon>
    </lineage>
</organism>
<reference evidence="1" key="1">
    <citation type="journal article" date="2014" name="Int. J. Syst. Evol. Microbiol.">
        <title>Complete genome sequence of Corynebacterium casei LMG S-19264T (=DSM 44701T), isolated from a smear-ripened cheese.</title>
        <authorList>
            <consortium name="US DOE Joint Genome Institute (JGI-PGF)"/>
            <person name="Walter F."/>
            <person name="Albersmeier A."/>
            <person name="Kalinowski J."/>
            <person name="Ruckert C."/>
        </authorList>
    </citation>
    <scope>NUCLEOTIDE SEQUENCE</scope>
    <source>
        <strain evidence="1">KCTC 12344</strain>
    </source>
</reference>
<comment type="caution">
    <text evidence="1">The sequence shown here is derived from an EMBL/GenBank/DDBJ whole genome shotgun (WGS) entry which is preliminary data.</text>
</comment>
<evidence type="ECO:0000313" key="1">
    <source>
        <dbReference type="EMBL" id="GGY83785.1"/>
    </source>
</evidence>
<protein>
    <submittedName>
        <fullName evidence="1">Uncharacterized protein</fullName>
    </submittedName>
</protein>
<proteinExistence type="predicted"/>
<accession>A0AA87YB53</accession>
<dbReference type="AlphaFoldDB" id="A0AA87YB53"/>
<evidence type="ECO:0000313" key="2">
    <source>
        <dbReference type="Proteomes" id="UP000619512"/>
    </source>
</evidence>
<sequence>MARTIGLLFVIAVPAFLFHQTLGEMPVRLILRAIRTGYRRIANVETEVALRLRMYVEYIRKDVVGRLVLPDPGIPAKSQQMQPGRKGQLARNELPVAAEALYHVDVAMDGTIAAIVLLYPQRHRLCNQLFQFDIVTDRQAVHGIFIPTTQPFVRHDALWQKNVLAQRRRQL</sequence>
<name>A0AA87YB53_9BURK</name>